<gene>
    <name evidence="1" type="ORF">SDC9_208082</name>
</gene>
<name>A0A645JJ34_9ZZZZ</name>
<sequence length="66" mass="7490">MVHLRIAESDVVLDRIGKQEDILHDHGDVFPQLADRIVLGIFSVDKDGSRSRVVESSHQIDERRLA</sequence>
<dbReference type="AlphaFoldDB" id="A0A645JJ34"/>
<comment type="caution">
    <text evidence="1">The sequence shown here is derived from an EMBL/GenBank/DDBJ whole genome shotgun (WGS) entry which is preliminary data.</text>
</comment>
<organism evidence="1">
    <name type="scientific">bioreactor metagenome</name>
    <dbReference type="NCBI Taxonomy" id="1076179"/>
    <lineage>
        <taxon>unclassified sequences</taxon>
        <taxon>metagenomes</taxon>
        <taxon>ecological metagenomes</taxon>
    </lineage>
</organism>
<accession>A0A645JJ34</accession>
<evidence type="ECO:0000313" key="1">
    <source>
        <dbReference type="EMBL" id="MPN60354.1"/>
    </source>
</evidence>
<reference evidence="1" key="1">
    <citation type="submission" date="2019-08" db="EMBL/GenBank/DDBJ databases">
        <authorList>
            <person name="Kucharzyk K."/>
            <person name="Murdoch R.W."/>
            <person name="Higgins S."/>
            <person name="Loffler F."/>
        </authorList>
    </citation>
    <scope>NUCLEOTIDE SEQUENCE</scope>
</reference>
<protein>
    <submittedName>
        <fullName evidence="1">Uncharacterized protein</fullName>
    </submittedName>
</protein>
<dbReference type="EMBL" id="VSSQ01135496">
    <property type="protein sequence ID" value="MPN60354.1"/>
    <property type="molecule type" value="Genomic_DNA"/>
</dbReference>
<proteinExistence type="predicted"/>